<evidence type="ECO:0000256" key="2">
    <source>
        <dbReference type="ARBA" id="ARBA00008807"/>
    </source>
</evidence>
<evidence type="ECO:0000256" key="9">
    <source>
        <dbReference type="SAM" id="Phobius"/>
    </source>
</evidence>
<sequence>MSGRSHSTPEADATPPPPPQHAVHHFTIRATLVGLVIGSIMCFSNMYFGLQTGWISMMSLQASLLGYAVFKPFRSKLARPFGPVENVVLQTTAVATATMPLAAGFVGIIPALGLLTSDDHSEGPIVLSGWQLVLWSLGVAFFGVFFAVPLRKQTIIREKLRFPSGTATAEMISLLHQPATSEKIQQNTNLRRRHAPQSEQEDQPLLSSPSSTSSYSPPPPVSNSPSNVALASLSHDHHSTNDSLQQERHQEQHISEESWSLKLHALIISFSLSSAYTLLSYFFPIIYTLPLFNWLSLNTIDFMGWEWYFTPSLSYVGQGIIMGLPTTLSMLLGCVIGWGILSPIAYYAGWAPGPVSDWKTGSKGWILWISLGVMVAESIVSLGVVLVRSIIKWMKPSKEQSSQAHYQRLRQDNESLEAEEEIERDTFEYDEEETDAPAEQRVKISTTLIGLLGSTILCIFAVSVVFGIHVLPIGMAFLAVAVAMFLSVLAVRALGETDLNPVSGIGKISQVIFALIMPGGIAANLIAGGIAEAGAQQAGDLMQDLKTGHLLEASPKAQFYGQLIGSFVSAFVATGAYKLYTTVYQIPGPEFPVPTAHVWLDMSRLVNGQPLPPHVSEFVLVFSLLFAALVLAKEVGPSNQQHTGWRRYIPQGIAFAIGMYNPPSFTLARVIGGYLCHVWNRYCDQASPSAAEQDNSFFGKYRHKVGKVFIIIVASGFVLGEGTFAIVNLVLRACNVPHF</sequence>
<keyword evidence="11" id="KW-1185">Reference proteome</keyword>
<feature type="transmembrane region" description="Helical" evidence="9">
    <location>
        <begin position="307"/>
        <end position="324"/>
    </location>
</feature>
<dbReference type="AlphaFoldDB" id="A0AAD7UY09"/>
<comment type="similarity">
    <text evidence="2">Belongs to the oligopeptide OPT transporter family.</text>
</comment>
<comment type="caution">
    <text evidence="10">The sequence shown here is derived from an EMBL/GenBank/DDBJ whole genome shotgun (WGS) entry which is preliminary data.</text>
</comment>
<feature type="transmembrane region" description="Helical" evidence="9">
    <location>
        <begin position="473"/>
        <end position="491"/>
    </location>
</feature>
<keyword evidence="5 9" id="KW-1133">Transmembrane helix</keyword>
<reference evidence="10 11" key="1">
    <citation type="submission" date="2023-03" db="EMBL/GenBank/DDBJ databases">
        <title>Genome sequence of Lichtheimia ornata CBS 291.66.</title>
        <authorList>
            <person name="Mohabir J.T."/>
            <person name="Shea T.P."/>
            <person name="Kurbessoian T."/>
            <person name="Berby B."/>
            <person name="Fontaine J."/>
            <person name="Livny J."/>
            <person name="Gnirke A."/>
            <person name="Stajich J.E."/>
            <person name="Cuomo C.A."/>
        </authorList>
    </citation>
    <scope>NUCLEOTIDE SEQUENCE [LARGE SCALE GENOMIC DNA]</scope>
    <source>
        <strain evidence="10">CBS 291.66</strain>
    </source>
</reference>
<dbReference type="GO" id="GO:0000329">
    <property type="term" value="C:fungal-type vacuole membrane"/>
    <property type="evidence" value="ECO:0007669"/>
    <property type="project" value="TreeGrafter"/>
</dbReference>
<feature type="transmembrane region" description="Helical" evidence="9">
    <location>
        <begin position="511"/>
        <end position="531"/>
    </location>
</feature>
<organism evidence="10 11">
    <name type="scientific">Lichtheimia ornata</name>
    <dbReference type="NCBI Taxonomy" id="688661"/>
    <lineage>
        <taxon>Eukaryota</taxon>
        <taxon>Fungi</taxon>
        <taxon>Fungi incertae sedis</taxon>
        <taxon>Mucoromycota</taxon>
        <taxon>Mucoromycotina</taxon>
        <taxon>Mucoromycetes</taxon>
        <taxon>Mucorales</taxon>
        <taxon>Lichtheimiaceae</taxon>
        <taxon>Lichtheimia</taxon>
    </lineage>
</organism>
<keyword evidence="4 9" id="KW-0812">Transmembrane</keyword>
<dbReference type="RefSeq" id="XP_058339105.1">
    <property type="nucleotide sequence ID" value="XM_058490122.1"/>
</dbReference>
<feature type="region of interest" description="Disordered" evidence="8">
    <location>
        <begin position="184"/>
        <end position="228"/>
    </location>
</feature>
<evidence type="ECO:0000256" key="8">
    <source>
        <dbReference type="SAM" id="MobiDB-lite"/>
    </source>
</evidence>
<dbReference type="Pfam" id="PF03169">
    <property type="entry name" value="OPT"/>
    <property type="match status" value="1"/>
</dbReference>
<dbReference type="PANTHER" id="PTHR31645">
    <property type="entry name" value="OLIGOPEPTIDE TRANSPORTER YGL114W-RELATED"/>
    <property type="match status" value="1"/>
</dbReference>
<name>A0AAD7UY09_9FUNG</name>
<feature type="transmembrane region" description="Helical" evidence="9">
    <location>
        <begin position="331"/>
        <end position="350"/>
    </location>
</feature>
<feature type="transmembrane region" description="Helical" evidence="9">
    <location>
        <begin position="448"/>
        <end position="467"/>
    </location>
</feature>
<feature type="transmembrane region" description="Helical" evidence="9">
    <location>
        <begin position="263"/>
        <end position="287"/>
    </location>
</feature>
<dbReference type="PANTHER" id="PTHR31645:SF0">
    <property type="entry name" value="OLIGOPEPTIDE TRANSPORTER YGL114W-RELATED"/>
    <property type="match status" value="1"/>
</dbReference>
<feature type="transmembrane region" description="Helical" evidence="9">
    <location>
        <begin position="132"/>
        <end position="150"/>
    </location>
</feature>
<accession>A0AAD7UY09</accession>
<evidence type="ECO:0000313" key="11">
    <source>
        <dbReference type="Proteomes" id="UP001234581"/>
    </source>
</evidence>
<dbReference type="Proteomes" id="UP001234581">
    <property type="component" value="Unassembled WGS sequence"/>
</dbReference>
<gene>
    <name evidence="10" type="ORF">O0I10_010139</name>
</gene>
<protein>
    <recommendedName>
        <fullName evidence="12">Oligopeptide transporter</fullName>
    </recommendedName>
</protein>
<dbReference type="InterPro" id="IPR045035">
    <property type="entry name" value="YSL-like"/>
</dbReference>
<dbReference type="NCBIfam" id="TIGR00728">
    <property type="entry name" value="OPT_sfam"/>
    <property type="match status" value="1"/>
</dbReference>
<evidence type="ECO:0000256" key="3">
    <source>
        <dbReference type="ARBA" id="ARBA00022448"/>
    </source>
</evidence>
<evidence type="ECO:0000256" key="4">
    <source>
        <dbReference type="ARBA" id="ARBA00022692"/>
    </source>
</evidence>
<feature type="region of interest" description="Disordered" evidence="8">
    <location>
        <begin position="1"/>
        <end position="20"/>
    </location>
</feature>
<evidence type="ECO:0008006" key="12">
    <source>
        <dbReference type="Google" id="ProtNLM"/>
    </source>
</evidence>
<evidence type="ECO:0000256" key="1">
    <source>
        <dbReference type="ARBA" id="ARBA00004141"/>
    </source>
</evidence>
<keyword evidence="7" id="KW-0175">Coiled coil</keyword>
<dbReference type="InterPro" id="IPR004813">
    <property type="entry name" value="OPT"/>
</dbReference>
<comment type="subcellular location">
    <subcellularLocation>
        <location evidence="1">Membrane</location>
        <topology evidence="1">Multi-pass membrane protein</topology>
    </subcellularLocation>
</comment>
<dbReference type="EMBL" id="JARTCD010000065">
    <property type="protein sequence ID" value="KAJ8654191.1"/>
    <property type="molecule type" value="Genomic_DNA"/>
</dbReference>
<feature type="transmembrane region" description="Helical" evidence="9">
    <location>
        <begin position="91"/>
        <end position="112"/>
    </location>
</feature>
<proteinExistence type="inferred from homology"/>
<evidence type="ECO:0000256" key="7">
    <source>
        <dbReference type="SAM" id="Coils"/>
    </source>
</evidence>
<feature type="transmembrane region" description="Helical" evidence="9">
    <location>
        <begin position="26"/>
        <end position="48"/>
    </location>
</feature>
<feature type="transmembrane region" description="Helical" evidence="9">
    <location>
        <begin position="708"/>
        <end position="731"/>
    </location>
</feature>
<evidence type="ECO:0000313" key="10">
    <source>
        <dbReference type="EMBL" id="KAJ8654191.1"/>
    </source>
</evidence>
<keyword evidence="6 9" id="KW-0472">Membrane</keyword>
<dbReference type="GeneID" id="83217543"/>
<evidence type="ECO:0000256" key="6">
    <source>
        <dbReference type="ARBA" id="ARBA00023136"/>
    </source>
</evidence>
<feature type="transmembrane region" description="Helical" evidence="9">
    <location>
        <begin position="365"/>
        <end position="387"/>
    </location>
</feature>
<evidence type="ECO:0000256" key="5">
    <source>
        <dbReference type="ARBA" id="ARBA00022989"/>
    </source>
</evidence>
<keyword evidence="3" id="KW-0813">Transport</keyword>
<feature type="compositionally biased region" description="Low complexity" evidence="8">
    <location>
        <begin position="204"/>
        <end position="215"/>
    </location>
</feature>
<feature type="coiled-coil region" evidence="7">
    <location>
        <begin position="399"/>
        <end position="426"/>
    </location>
</feature>
<dbReference type="GO" id="GO:0035673">
    <property type="term" value="F:oligopeptide transmembrane transporter activity"/>
    <property type="evidence" value="ECO:0007669"/>
    <property type="project" value="InterPro"/>
</dbReference>